<proteinExistence type="predicted"/>
<comment type="caution">
    <text evidence="2">The sequence shown here is derived from an EMBL/GenBank/DDBJ whole genome shotgun (WGS) entry which is preliminary data.</text>
</comment>
<accession>A0ABV1NZX8</accession>
<organism evidence="2 3">
    <name type="scientific">Nocardioides kribbensis</name>
    <dbReference type="NCBI Taxonomy" id="305517"/>
    <lineage>
        <taxon>Bacteria</taxon>
        <taxon>Bacillati</taxon>
        <taxon>Actinomycetota</taxon>
        <taxon>Actinomycetes</taxon>
        <taxon>Propionibacteriales</taxon>
        <taxon>Nocardioidaceae</taxon>
        <taxon>Nocardioides</taxon>
    </lineage>
</organism>
<keyword evidence="3" id="KW-1185">Reference proteome</keyword>
<dbReference type="Pfam" id="PF20062">
    <property type="entry name" value="DUF6461"/>
    <property type="match status" value="1"/>
</dbReference>
<name>A0ABV1NZX8_9ACTN</name>
<dbReference type="EMBL" id="JBEGDP010000013">
    <property type="protein sequence ID" value="MEQ7848065.1"/>
    <property type="molecule type" value="Genomic_DNA"/>
</dbReference>
<evidence type="ECO:0000256" key="1">
    <source>
        <dbReference type="SAM" id="MobiDB-lite"/>
    </source>
</evidence>
<gene>
    <name evidence="2" type="ORF">V6R90_12340</name>
</gene>
<dbReference type="RefSeq" id="WP_251531493.1">
    <property type="nucleotide sequence ID" value="NZ_JBEGDP010000013.1"/>
</dbReference>
<dbReference type="Proteomes" id="UP001482520">
    <property type="component" value="Unassembled WGS sequence"/>
</dbReference>
<protein>
    <submittedName>
        <fullName evidence="2">DUF6461 domain-containing protein</fullName>
    </submittedName>
</protein>
<sequence>MAATAEHYAEVLEEVGLDTEATFVVVTGATREEVAEVLGVDLGRRVALGDAFEEDHSAYALLEVAGGVLAAEPTGYADPSLEALRRLSAGGRTAAVARSNVQAHDRFGFARDGRVVFDADEYVFLDDPTQVPDDLRPLFDRAWIDLDAEDPVPAPAPVAPADVADGEEPTGPPDALAVALAMVEHVTGVELSVEDLDRLQDVERFWVASLTYEPAQRPAD</sequence>
<feature type="region of interest" description="Disordered" evidence="1">
    <location>
        <begin position="150"/>
        <end position="173"/>
    </location>
</feature>
<reference evidence="2 3" key="1">
    <citation type="submission" date="2024-02" db="EMBL/GenBank/DDBJ databases">
        <title>Full genome sequence of Nocardioides kribbensis.</title>
        <authorList>
            <person name="Poletto B.L."/>
            <person name="Silva G."/>
            <person name="Galante D."/>
            <person name="Campos K.R."/>
            <person name="Santos M.B.N."/>
            <person name="Sacchi C.T."/>
        </authorList>
    </citation>
    <scope>NUCLEOTIDE SEQUENCE [LARGE SCALE GENOMIC DNA]</scope>
    <source>
        <strain evidence="2 3">O4R</strain>
    </source>
</reference>
<evidence type="ECO:0000313" key="2">
    <source>
        <dbReference type="EMBL" id="MEQ7848065.1"/>
    </source>
</evidence>
<dbReference type="InterPro" id="IPR045592">
    <property type="entry name" value="DUF6461"/>
</dbReference>
<evidence type="ECO:0000313" key="3">
    <source>
        <dbReference type="Proteomes" id="UP001482520"/>
    </source>
</evidence>